<organism evidence="2 3">
    <name type="scientific">Mycoplasma mycoides subsp. capri LC str. 95010</name>
    <dbReference type="NCBI Taxonomy" id="862259"/>
    <lineage>
        <taxon>Bacteria</taxon>
        <taxon>Bacillati</taxon>
        <taxon>Mycoplasmatota</taxon>
        <taxon>Mollicutes</taxon>
        <taxon>Mycoplasmataceae</taxon>
        <taxon>Mycoplasma</taxon>
    </lineage>
</organism>
<feature type="transmembrane region" description="Helical" evidence="1">
    <location>
        <begin position="60"/>
        <end position="83"/>
    </location>
</feature>
<keyword evidence="1" id="KW-0472">Membrane</keyword>
<evidence type="ECO:0000313" key="3">
    <source>
        <dbReference type="Proteomes" id="UP000010103"/>
    </source>
</evidence>
<evidence type="ECO:0000256" key="1">
    <source>
        <dbReference type="SAM" id="Phobius"/>
    </source>
</evidence>
<keyword evidence="1" id="KW-0812">Transmembrane</keyword>
<protein>
    <submittedName>
        <fullName evidence="2">Uncharacterized protein</fullName>
    </submittedName>
</protein>
<dbReference type="AlphaFoldDB" id="F4MNY1"/>
<dbReference type="KEGG" id="mml:MLC_0850"/>
<accession>F4MNY1</accession>
<name>F4MNY1_MYCML</name>
<feature type="transmembrane region" description="Helical" evidence="1">
    <location>
        <begin position="216"/>
        <end position="239"/>
    </location>
</feature>
<reference evidence="3" key="2">
    <citation type="journal article" date="2011" name="BMC Genomics">
        <title>Mycoplasma mycoides, from mycoides Small Colony to capri. A microevolutionary perspective.</title>
        <authorList>
            <person name="Thiaucourt F."/>
            <person name="Manso-Silvan L."/>
            <person name="Salah W."/>
            <person name="Barbe V."/>
            <person name="Berger A."/>
            <person name="Jacob D."/>
            <person name="Breton M."/>
            <person name="Dupuy V."/>
            <person name="Lomenech A.M."/>
            <person name="Blanchard A."/>
            <person name="Sirand-Pugnet P."/>
        </authorList>
    </citation>
    <scope>NUCLEOTIDE SEQUENCE [LARGE SCALE GENOMIC DNA]</scope>
    <source>
        <strain evidence="3">95010</strain>
    </source>
</reference>
<keyword evidence="1" id="KW-1133">Transmembrane helix</keyword>
<dbReference type="EMBL" id="FQ377874">
    <property type="protein sequence ID" value="CBW53813.1"/>
    <property type="molecule type" value="Genomic_DNA"/>
</dbReference>
<proteinExistence type="predicted"/>
<evidence type="ECO:0000313" key="2">
    <source>
        <dbReference type="EMBL" id="CBW53813.1"/>
    </source>
</evidence>
<reference evidence="3" key="1">
    <citation type="journal article" date="2011" name="BMC Genomics">
        <title>Mycoplasma mycoides, from "mycoides Small Colony" to "capri". A microevolutionary perspective.</title>
        <authorList>
            <person name="Thiaucourt F."/>
            <person name="Manso-Silvan L."/>
            <person name="Salah W."/>
            <person name="Barbe V."/>
            <person name="Berger A."/>
            <person name="Jacob D."/>
            <person name="Breton M."/>
            <person name="Dupuy V."/>
            <person name="Lomenech A.M."/>
            <person name="Blanchard A."/>
            <person name="Sirand-Pugnet P."/>
        </authorList>
    </citation>
    <scope>NUCLEOTIDE SEQUENCE [LARGE SCALE GENOMIC DNA]</scope>
    <source>
        <strain evidence="3">95010</strain>
    </source>
</reference>
<gene>
    <name evidence="2" type="ORF">MLC_0850</name>
</gene>
<dbReference type="OrthoDB" id="398280at2"/>
<feature type="transmembrane region" description="Helical" evidence="1">
    <location>
        <begin position="104"/>
        <end position="126"/>
    </location>
</feature>
<sequence>MINMEVVMLKRFNQFRQQRSFKLELIISSILLFFAISCLVLYFITKSVGLYNKKTLSADVIFLQDITFLSEWYAVFVMIFCSFKISRMLTSKQVYLYKYTEYSFTSWSIFIFLLYIAGFIMGQAIINDDKDFPTLYRALAIHVFIPITWITYFSLFPLNDQKTKKQLWLGCLQTFTILCFYSLWLLLRLLPGISLDDKIWINKIPYSFISPYNIGVIKYIFVNIGIFSVFIGGYILTYYSNKFIYKRITTSKNIDKTKEIITK</sequence>
<dbReference type="Proteomes" id="UP000010103">
    <property type="component" value="Chromosome"/>
</dbReference>
<feature type="transmembrane region" description="Helical" evidence="1">
    <location>
        <begin position="167"/>
        <end position="187"/>
    </location>
</feature>
<dbReference type="HOGENOM" id="CLU_1064865_0_0_14"/>
<feature type="transmembrane region" description="Helical" evidence="1">
    <location>
        <begin position="21"/>
        <end position="44"/>
    </location>
</feature>
<feature type="transmembrane region" description="Helical" evidence="1">
    <location>
        <begin position="138"/>
        <end position="155"/>
    </location>
</feature>